<feature type="transmembrane region" description="Helical" evidence="1">
    <location>
        <begin position="37"/>
        <end position="59"/>
    </location>
</feature>
<keyword evidence="1" id="KW-0472">Membrane</keyword>
<dbReference type="PANTHER" id="PTHR23028:SF53">
    <property type="entry name" value="ACYL_TRANSF_3 DOMAIN-CONTAINING PROTEIN"/>
    <property type="match status" value="1"/>
</dbReference>
<feature type="transmembrane region" description="Helical" evidence="1">
    <location>
        <begin position="80"/>
        <end position="97"/>
    </location>
</feature>
<dbReference type="InterPro" id="IPR002656">
    <property type="entry name" value="Acyl_transf_3_dom"/>
</dbReference>
<keyword evidence="4" id="KW-1185">Reference proteome</keyword>
<comment type="caution">
    <text evidence="3">The sequence shown here is derived from an EMBL/GenBank/DDBJ whole genome shotgun (WGS) entry which is preliminary data.</text>
</comment>
<name>A0ABU9Q1X0_9BURK</name>
<keyword evidence="1" id="KW-1133">Transmembrane helix</keyword>
<evidence type="ECO:0000313" key="3">
    <source>
        <dbReference type="EMBL" id="MEM4990253.1"/>
    </source>
</evidence>
<feature type="transmembrane region" description="Helical" evidence="1">
    <location>
        <begin position="152"/>
        <end position="169"/>
    </location>
</feature>
<gene>
    <name evidence="3" type="ORF">V8G57_22880</name>
</gene>
<feature type="transmembrane region" description="Helical" evidence="1">
    <location>
        <begin position="122"/>
        <end position="140"/>
    </location>
</feature>
<feature type="transmembrane region" description="Helical" evidence="1">
    <location>
        <begin position="268"/>
        <end position="288"/>
    </location>
</feature>
<dbReference type="InterPro" id="IPR050879">
    <property type="entry name" value="Acyltransferase_3"/>
</dbReference>
<protein>
    <submittedName>
        <fullName evidence="3">Acyltransferase</fullName>
        <ecNumber evidence="3">2.3.-.-</ecNumber>
    </submittedName>
</protein>
<dbReference type="Pfam" id="PF01757">
    <property type="entry name" value="Acyl_transf_3"/>
    <property type="match status" value="1"/>
</dbReference>
<feature type="domain" description="Acyltransferase 3" evidence="2">
    <location>
        <begin position="7"/>
        <end position="316"/>
    </location>
</feature>
<dbReference type="RefSeq" id="WP_092393393.1">
    <property type="nucleotide sequence ID" value="NZ_JBANDC010000022.1"/>
</dbReference>
<evidence type="ECO:0000259" key="2">
    <source>
        <dbReference type="Pfam" id="PF01757"/>
    </source>
</evidence>
<sequence length="360" mass="40032">MDREKIDAITGLRGLAALLVVYGHALDWFALPWKNHLFGEVGVTVFFSLSGFLMAYLYLGKRFSAINVVDYAVSRFSRIAPAYLVIVLVSFFIYVNIDPNFVYGISGKNILRHLLFSGNASVFWSITPEVEFYFLFVLAWAASSRYLIRSDVAGLLFLALGSIVLLAYRDSFPGTFVGSKLHYFLFGMIAGAMRSHIQGRAQDRRWLAVVHAASVAAIGSIVAGWLVLPFSGNQEFYSSILTAVFGAFLVFSLSFPSAIGNGFFANRLMVLCGECSFSIYLLHMPVIYLVRKIHPEPFSLFILLPFAVLVLLFSWLNYRLVEKPGARLIKSAGSLFKRKFLAVFPMAAGNRSMPLGGDTR</sequence>
<feature type="transmembrane region" description="Helical" evidence="1">
    <location>
        <begin position="236"/>
        <end position="256"/>
    </location>
</feature>
<reference evidence="3 4" key="1">
    <citation type="submission" date="2024-02" db="EMBL/GenBank/DDBJ databases">
        <title>Draft genome sequence of Collimonas sp. strain H4R21, an effective mineral-weathering bacterial strain isolated from the beech rhizosphere.</title>
        <authorList>
            <person name="Morin E."/>
            <person name="Uroz S."/>
            <person name="Leveau J.H.J."/>
            <person name="Kumar R."/>
            <person name="Rey M.W."/>
            <person name="Pham J."/>
        </authorList>
    </citation>
    <scope>NUCLEOTIDE SEQUENCE [LARGE SCALE GENOMIC DNA]</scope>
    <source>
        <strain evidence="3 4">H4R21</strain>
    </source>
</reference>
<evidence type="ECO:0000256" key="1">
    <source>
        <dbReference type="SAM" id="Phobius"/>
    </source>
</evidence>
<proteinExistence type="predicted"/>
<organism evidence="3 4">
    <name type="scientific">Collimonas rhizosphaerae</name>
    <dbReference type="NCBI Taxonomy" id="3126357"/>
    <lineage>
        <taxon>Bacteria</taxon>
        <taxon>Pseudomonadati</taxon>
        <taxon>Pseudomonadota</taxon>
        <taxon>Betaproteobacteria</taxon>
        <taxon>Burkholderiales</taxon>
        <taxon>Oxalobacteraceae</taxon>
        <taxon>Collimonas</taxon>
    </lineage>
</organism>
<keyword evidence="1" id="KW-0812">Transmembrane</keyword>
<feature type="transmembrane region" description="Helical" evidence="1">
    <location>
        <begin position="12"/>
        <end position="31"/>
    </location>
</feature>
<evidence type="ECO:0000313" key="4">
    <source>
        <dbReference type="Proteomes" id="UP001495910"/>
    </source>
</evidence>
<keyword evidence="3" id="KW-0808">Transferase</keyword>
<dbReference type="GO" id="GO:0016746">
    <property type="term" value="F:acyltransferase activity"/>
    <property type="evidence" value="ECO:0007669"/>
    <property type="project" value="UniProtKB-KW"/>
</dbReference>
<dbReference type="EMBL" id="JBANDC010000022">
    <property type="protein sequence ID" value="MEM4990253.1"/>
    <property type="molecule type" value="Genomic_DNA"/>
</dbReference>
<keyword evidence="3" id="KW-0012">Acyltransferase</keyword>
<feature type="transmembrane region" description="Helical" evidence="1">
    <location>
        <begin position="300"/>
        <end position="318"/>
    </location>
</feature>
<dbReference type="EC" id="2.3.-.-" evidence="3"/>
<feature type="transmembrane region" description="Helical" evidence="1">
    <location>
        <begin position="209"/>
        <end position="230"/>
    </location>
</feature>
<feature type="transmembrane region" description="Helical" evidence="1">
    <location>
        <begin position="181"/>
        <end position="197"/>
    </location>
</feature>
<accession>A0ABU9Q1X0</accession>
<dbReference type="Proteomes" id="UP001495910">
    <property type="component" value="Unassembled WGS sequence"/>
</dbReference>
<dbReference type="PANTHER" id="PTHR23028">
    <property type="entry name" value="ACETYLTRANSFERASE"/>
    <property type="match status" value="1"/>
</dbReference>